<keyword evidence="1" id="KW-0812">Transmembrane</keyword>
<keyword evidence="1" id="KW-1133">Transmembrane helix</keyword>
<evidence type="ECO:0000313" key="2">
    <source>
        <dbReference type="EMBL" id="MEP0863062.1"/>
    </source>
</evidence>
<dbReference type="Proteomes" id="UP001442494">
    <property type="component" value="Unassembled WGS sequence"/>
</dbReference>
<name>A0ABV0JK52_9CYAN</name>
<evidence type="ECO:0000313" key="3">
    <source>
        <dbReference type="Proteomes" id="UP001442494"/>
    </source>
</evidence>
<gene>
    <name evidence="2" type="ORF">NDI37_01075</name>
</gene>
<protein>
    <submittedName>
        <fullName evidence="2">Uncharacterized protein</fullName>
    </submittedName>
</protein>
<reference evidence="2 3" key="1">
    <citation type="submission" date="2022-04" db="EMBL/GenBank/DDBJ databases">
        <title>Positive selection, recombination, and allopatry shape intraspecific diversity of widespread and dominant cyanobacteria.</title>
        <authorList>
            <person name="Wei J."/>
            <person name="Shu W."/>
            <person name="Hu C."/>
        </authorList>
    </citation>
    <scope>NUCLEOTIDE SEQUENCE [LARGE SCALE GENOMIC DNA]</scope>
    <source>
        <strain evidence="2 3">GB2-A5</strain>
    </source>
</reference>
<organism evidence="2 3">
    <name type="scientific">Funiculus sociatus GB2-A5</name>
    <dbReference type="NCBI Taxonomy" id="2933946"/>
    <lineage>
        <taxon>Bacteria</taxon>
        <taxon>Bacillati</taxon>
        <taxon>Cyanobacteriota</taxon>
        <taxon>Cyanophyceae</taxon>
        <taxon>Coleofasciculales</taxon>
        <taxon>Coleofasciculaceae</taxon>
        <taxon>Funiculus</taxon>
    </lineage>
</organism>
<evidence type="ECO:0000256" key="1">
    <source>
        <dbReference type="SAM" id="Phobius"/>
    </source>
</evidence>
<keyword evidence="3" id="KW-1185">Reference proteome</keyword>
<dbReference type="RefSeq" id="WP_190424450.1">
    <property type="nucleotide sequence ID" value="NZ_JAMPKK010000001.1"/>
</dbReference>
<feature type="transmembrane region" description="Helical" evidence="1">
    <location>
        <begin position="6"/>
        <end position="27"/>
    </location>
</feature>
<keyword evidence="1" id="KW-0472">Membrane</keyword>
<dbReference type="EMBL" id="JAMPKK010000001">
    <property type="protein sequence ID" value="MEP0863062.1"/>
    <property type="molecule type" value="Genomic_DNA"/>
</dbReference>
<feature type="transmembrane region" description="Helical" evidence="1">
    <location>
        <begin position="58"/>
        <end position="85"/>
    </location>
</feature>
<accession>A0ABV0JK52</accession>
<proteinExistence type="predicted"/>
<comment type="caution">
    <text evidence="2">The sequence shown here is derived from an EMBL/GenBank/DDBJ whole genome shotgun (WGS) entry which is preliminary data.</text>
</comment>
<sequence>MRVLLAGLGVALVWWIIIDVLWTTLAVGSGGGSITSRVCSWVWKTILRHHRCASSHHLLAIAGYSTIIISTLVLIFLTWAGWVLIFSASERSLIFADSKQQYSPC</sequence>